<dbReference type="Gene3D" id="3.20.20.190">
    <property type="entry name" value="Phosphatidylinositol (PI) phosphodiesterase"/>
    <property type="match status" value="1"/>
</dbReference>
<dbReference type="EMBL" id="BLZH01000014">
    <property type="protein sequence ID" value="GFP59684.1"/>
    <property type="molecule type" value="Genomic_DNA"/>
</dbReference>
<evidence type="ECO:0000259" key="2">
    <source>
        <dbReference type="PROSITE" id="PS51704"/>
    </source>
</evidence>
<evidence type="ECO:0000313" key="4">
    <source>
        <dbReference type="Proteomes" id="UP000517252"/>
    </source>
</evidence>
<accession>A0A6V8R3R1</accession>
<keyword evidence="1" id="KW-0378">Hydrolase</keyword>
<dbReference type="Pfam" id="PF03009">
    <property type="entry name" value="GDPD"/>
    <property type="match status" value="1"/>
</dbReference>
<dbReference type="GO" id="GO:0047389">
    <property type="term" value="F:glycerophosphocholine phosphodiesterase activity"/>
    <property type="evidence" value="ECO:0007669"/>
    <property type="project" value="TreeGrafter"/>
</dbReference>
<dbReference type="PANTHER" id="PTHR22958">
    <property type="entry name" value="GLYCEROPHOSPHORYL DIESTER PHOSPHODIESTERASE"/>
    <property type="match status" value="1"/>
</dbReference>
<dbReference type="InterPro" id="IPR030395">
    <property type="entry name" value="GP_PDE_dom"/>
</dbReference>
<sequence>MKRPFKYLSDYFVKRESMVREVTVFMMDKETMDLTGTVLLSYVVATPFAGLQQPDTTNYQRRLGDPMRIVGHRGLGQNTDSRSYLQLGENTAMSFLSAFKLGSSFVELRDRLRYTVDFQSKGFKPNTRGDFIQGSLATLDELLMNLPEDIGFNIEMKYPRLHEAVDAGVAPVTIDINTFVDVALEKIQRLAGNRPIILSSFTPEVCILLSVKQKTYPVMFITNAGKVPMADKELRVASLQVGVQFARLWNLAGVVFACEALLYCPRLVQFVKNAGLVCASYGLLNNEPMLARKQADAGVDIIMVDRVKLVAEELAKDGTMSNTSLN</sequence>
<reference evidence="3 4" key="1">
    <citation type="submission" date="2020-07" db="EMBL/GenBank/DDBJ databases">
        <title>Trichoderma asperellum IC-1 whole genome shotgun sequence.</title>
        <authorList>
            <person name="Kanamasa S."/>
            <person name="Takahashi H."/>
        </authorList>
    </citation>
    <scope>NUCLEOTIDE SEQUENCE [LARGE SCALE GENOMIC DNA]</scope>
    <source>
        <strain evidence="3 4">IC-1</strain>
    </source>
</reference>
<protein>
    <submittedName>
        <fullName evidence="3">Glycerophosphodiester phosphodiesterase GDE1</fullName>
    </submittedName>
</protein>
<feature type="domain" description="GP-PDE" evidence="2">
    <location>
        <begin position="1"/>
        <end position="314"/>
    </location>
</feature>
<organism evidence="3 4">
    <name type="scientific">Trichoderma asperellum</name>
    <name type="common">Filamentous fungus</name>
    <dbReference type="NCBI Taxonomy" id="101201"/>
    <lineage>
        <taxon>Eukaryota</taxon>
        <taxon>Fungi</taxon>
        <taxon>Dikarya</taxon>
        <taxon>Ascomycota</taxon>
        <taxon>Pezizomycotina</taxon>
        <taxon>Sordariomycetes</taxon>
        <taxon>Hypocreomycetidae</taxon>
        <taxon>Hypocreales</taxon>
        <taxon>Hypocreaceae</taxon>
        <taxon>Trichoderma</taxon>
    </lineage>
</organism>
<dbReference type="SUPFAM" id="SSF51695">
    <property type="entry name" value="PLC-like phosphodiesterases"/>
    <property type="match status" value="1"/>
</dbReference>
<gene>
    <name evidence="3" type="ORF">TASIC1_0014010600</name>
</gene>
<dbReference type="PANTHER" id="PTHR22958:SF1">
    <property type="entry name" value="GLYCEROPHOSPHOCHOLINE PHOSPHODIESTERASE GPCPD1"/>
    <property type="match status" value="1"/>
</dbReference>
<dbReference type="Proteomes" id="UP000517252">
    <property type="component" value="Unassembled WGS sequence"/>
</dbReference>
<dbReference type="InterPro" id="IPR017946">
    <property type="entry name" value="PLC-like_Pdiesterase_TIM-brl"/>
</dbReference>
<dbReference type="InterPro" id="IPR051578">
    <property type="entry name" value="GDPD"/>
</dbReference>
<dbReference type="AlphaFoldDB" id="A0A6V8R3R1"/>
<proteinExistence type="predicted"/>
<dbReference type="GO" id="GO:0046475">
    <property type="term" value="P:glycerophospholipid catabolic process"/>
    <property type="evidence" value="ECO:0007669"/>
    <property type="project" value="TreeGrafter"/>
</dbReference>
<evidence type="ECO:0000313" key="3">
    <source>
        <dbReference type="EMBL" id="GFP59684.1"/>
    </source>
</evidence>
<dbReference type="OrthoDB" id="197419at2759"/>
<dbReference type="PROSITE" id="PS51704">
    <property type="entry name" value="GP_PDE"/>
    <property type="match status" value="1"/>
</dbReference>
<evidence type="ECO:0000256" key="1">
    <source>
        <dbReference type="ARBA" id="ARBA00022801"/>
    </source>
</evidence>
<comment type="caution">
    <text evidence="3">The sequence shown here is derived from an EMBL/GenBank/DDBJ whole genome shotgun (WGS) entry which is preliminary data.</text>
</comment>
<name>A0A6V8R3R1_TRIAP</name>